<dbReference type="OrthoDB" id="5770547at2"/>
<sequence length="144" mass="16285">MTQSFLNETSRGKHTELLAAFGLLFSKARRFYQYKAETASSGNLRRHFATLAELHQQILYLLPAPNSDCAVSEGMTALYELSAWYANKRSHISLSTLQHQLVQQLQLQKTAIRNFDLGPYQNSLLHFTASLQIAADQLANVQTR</sequence>
<evidence type="ECO:0000313" key="2">
    <source>
        <dbReference type="Proteomes" id="UP000321814"/>
    </source>
</evidence>
<dbReference type="AlphaFoldDB" id="A0A5C8LMX5"/>
<organism evidence="1 2">
    <name type="scientific">Rheinheimera tangshanensis</name>
    <dbReference type="NCBI Taxonomy" id="400153"/>
    <lineage>
        <taxon>Bacteria</taxon>
        <taxon>Pseudomonadati</taxon>
        <taxon>Pseudomonadota</taxon>
        <taxon>Gammaproteobacteria</taxon>
        <taxon>Chromatiales</taxon>
        <taxon>Chromatiaceae</taxon>
        <taxon>Rheinheimera</taxon>
    </lineage>
</organism>
<dbReference type="EMBL" id="VRLR01000016">
    <property type="protein sequence ID" value="TXK77927.1"/>
    <property type="molecule type" value="Genomic_DNA"/>
</dbReference>
<dbReference type="Proteomes" id="UP000321814">
    <property type="component" value="Unassembled WGS sequence"/>
</dbReference>
<reference evidence="1 2" key="1">
    <citation type="submission" date="2019-08" db="EMBL/GenBank/DDBJ databases">
        <title>Draft genome analysis of Rheinheimera tangshanensis isolated from the roots of fresh rice plants (Oryza sativa).</title>
        <authorList>
            <person name="Yu Q."/>
            <person name="Qi Y."/>
            <person name="Zhang H."/>
            <person name="Pu J."/>
        </authorList>
    </citation>
    <scope>NUCLEOTIDE SEQUENCE [LARGE SCALE GENOMIC DNA]</scope>
    <source>
        <strain evidence="1 2">JA3-B52</strain>
    </source>
</reference>
<comment type="caution">
    <text evidence="1">The sequence shown here is derived from an EMBL/GenBank/DDBJ whole genome shotgun (WGS) entry which is preliminary data.</text>
</comment>
<protein>
    <submittedName>
        <fullName evidence="1">Uncharacterized protein</fullName>
    </submittedName>
</protein>
<evidence type="ECO:0000313" key="1">
    <source>
        <dbReference type="EMBL" id="TXK77927.1"/>
    </source>
</evidence>
<proteinExistence type="predicted"/>
<gene>
    <name evidence="1" type="ORF">FU839_17675</name>
</gene>
<name>A0A5C8LMX5_9GAMM</name>
<accession>A0A5C8LMX5</accession>
<dbReference type="RefSeq" id="WP_147905435.1">
    <property type="nucleotide sequence ID" value="NZ_BAAAGC010000002.1"/>
</dbReference>
<keyword evidence="2" id="KW-1185">Reference proteome</keyword>